<evidence type="ECO:0000256" key="6">
    <source>
        <dbReference type="ARBA" id="ARBA00023136"/>
    </source>
</evidence>
<reference evidence="9 10" key="1">
    <citation type="submission" date="2020-10" db="EMBL/GenBank/DDBJ databases">
        <title>Sequencing the genomes of 1000 actinobacteria strains.</title>
        <authorList>
            <person name="Klenk H.-P."/>
        </authorList>
    </citation>
    <scope>NUCLEOTIDE SEQUENCE [LARGE SCALE GENOMIC DNA]</scope>
    <source>
        <strain evidence="9 10">DSM 15666</strain>
    </source>
</reference>
<keyword evidence="6 7" id="KW-0472">Membrane</keyword>
<keyword evidence="4 7" id="KW-0812">Transmembrane</keyword>
<proteinExistence type="inferred from homology"/>
<accession>A0ABR9JH83</accession>
<comment type="subcellular location">
    <subcellularLocation>
        <location evidence="1 7">Cell membrane</location>
        <topology evidence="1 7">Multi-pass membrane protein</topology>
    </subcellularLocation>
</comment>
<dbReference type="PANTHER" id="PTHR43744">
    <property type="entry name" value="ABC TRANSPORTER PERMEASE PROTEIN MG189-RELATED-RELATED"/>
    <property type="match status" value="1"/>
</dbReference>
<evidence type="ECO:0000256" key="1">
    <source>
        <dbReference type="ARBA" id="ARBA00004651"/>
    </source>
</evidence>
<dbReference type="CDD" id="cd06261">
    <property type="entry name" value="TM_PBP2"/>
    <property type="match status" value="1"/>
</dbReference>
<keyword evidence="10" id="KW-1185">Reference proteome</keyword>
<evidence type="ECO:0000256" key="5">
    <source>
        <dbReference type="ARBA" id="ARBA00022989"/>
    </source>
</evidence>
<dbReference type="Gene3D" id="1.10.3720.10">
    <property type="entry name" value="MetI-like"/>
    <property type="match status" value="1"/>
</dbReference>
<evidence type="ECO:0000256" key="2">
    <source>
        <dbReference type="ARBA" id="ARBA00022448"/>
    </source>
</evidence>
<comment type="similarity">
    <text evidence="7">Belongs to the binding-protein-dependent transport system permease family.</text>
</comment>
<dbReference type="InterPro" id="IPR000515">
    <property type="entry name" value="MetI-like"/>
</dbReference>
<feature type="domain" description="ABC transmembrane type-1" evidence="8">
    <location>
        <begin position="104"/>
        <end position="293"/>
    </location>
</feature>
<evidence type="ECO:0000256" key="4">
    <source>
        <dbReference type="ARBA" id="ARBA00022692"/>
    </source>
</evidence>
<feature type="transmembrane region" description="Helical" evidence="7">
    <location>
        <begin position="42"/>
        <end position="64"/>
    </location>
</feature>
<dbReference type="Proteomes" id="UP000643525">
    <property type="component" value="Unassembled WGS sequence"/>
</dbReference>
<protein>
    <submittedName>
        <fullName evidence="9">Multiple sugar transport system permease protein</fullName>
    </submittedName>
</protein>
<evidence type="ECO:0000313" key="9">
    <source>
        <dbReference type="EMBL" id="MBE1525290.1"/>
    </source>
</evidence>
<keyword evidence="9" id="KW-0762">Sugar transport</keyword>
<evidence type="ECO:0000313" key="10">
    <source>
        <dbReference type="Proteomes" id="UP000643525"/>
    </source>
</evidence>
<name>A0ABR9JH83_9MICC</name>
<organism evidence="9 10">
    <name type="scientific">Nesterenkonia lutea</name>
    <dbReference type="NCBI Taxonomy" id="272919"/>
    <lineage>
        <taxon>Bacteria</taxon>
        <taxon>Bacillati</taxon>
        <taxon>Actinomycetota</taxon>
        <taxon>Actinomycetes</taxon>
        <taxon>Micrococcales</taxon>
        <taxon>Micrococcaceae</taxon>
        <taxon>Nesterenkonia</taxon>
    </lineage>
</organism>
<evidence type="ECO:0000256" key="3">
    <source>
        <dbReference type="ARBA" id="ARBA00022475"/>
    </source>
</evidence>
<dbReference type="PROSITE" id="PS50928">
    <property type="entry name" value="ABC_TM1"/>
    <property type="match status" value="1"/>
</dbReference>
<comment type="caution">
    <text evidence="9">The sequence shown here is derived from an EMBL/GenBank/DDBJ whole genome shotgun (WGS) entry which is preliminary data.</text>
</comment>
<keyword evidence="3" id="KW-1003">Cell membrane</keyword>
<evidence type="ECO:0000256" key="7">
    <source>
        <dbReference type="RuleBase" id="RU363032"/>
    </source>
</evidence>
<dbReference type="PANTHER" id="PTHR43744:SF12">
    <property type="entry name" value="ABC TRANSPORTER PERMEASE PROTEIN MG189-RELATED"/>
    <property type="match status" value="1"/>
</dbReference>
<keyword evidence="5 7" id="KW-1133">Transmembrane helix</keyword>
<evidence type="ECO:0000259" key="8">
    <source>
        <dbReference type="PROSITE" id="PS50928"/>
    </source>
</evidence>
<dbReference type="SUPFAM" id="SSF161098">
    <property type="entry name" value="MetI-like"/>
    <property type="match status" value="1"/>
</dbReference>
<feature type="transmembrane region" description="Helical" evidence="7">
    <location>
        <begin position="172"/>
        <end position="193"/>
    </location>
</feature>
<dbReference type="InterPro" id="IPR035906">
    <property type="entry name" value="MetI-like_sf"/>
</dbReference>
<keyword evidence="2 7" id="KW-0813">Transport</keyword>
<feature type="transmembrane region" description="Helical" evidence="7">
    <location>
        <begin position="275"/>
        <end position="293"/>
    </location>
</feature>
<sequence>MSSTVTATRTDAAPVDVAEVDVTNVRRTNRLPGEKPLGIARVLAFAALAFMALLWLLPVLWAIITSFKTEADAASGGLDLIGPSGFTTQAFEAILSQGNVYIWALNSLWTSAVITLITVTISALAAYAFSRLDFKGSRWIFLAIIASIIVPPQALIIPLYYQMLTFNMVDTYWGLILPQIVMAPIIFILKKFFDAVPVELEDAARVDGAGRLRVFFSVVLPLSRPILGAVSIFVFIQAWNNFLWPFLIINDTTLMTLPVGLQTVLSAYGVQYSQVMAQAVLAALPLVVVFLFYQRQIVKGVATTGFGGQ</sequence>
<feature type="transmembrane region" description="Helical" evidence="7">
    <location>
        <begin position="108"/>
        <end position="127"/>
    </location>
</feature>
<feature type="transmembrane region" description="Helical" evidence="7">
    <location>
        <begin position="139"/>
        <end position="160"/>
    </location>
</feature>
<gene>
    <name evidence="9" type="ORF">H4W27_002408</name>
</gene>
<dbReference type="EMBL" id="JADBED010000001">
    <property type="protein sequence ID" value="MBE1525290.1"/>
    <property type="molecule type" value="Genomic_DNA"/>
</dbReference>
<feature type="transmembrane region" description="Helical" evidence="7">
    <location>
        <begin position="214"/>
        <end position="236"/>
    </location>
</feature>
<dbReference type="Pfam" id="PF00528">
    <property type="entry name" value="BPD_transp_1"/>
    <property type="match status" value="1"/>
</dbReference>
<dbReference type="RefSeq" id="WP_192596173.1">
    <property type="nucleotide sequence ID" value="NZ_BAAALJ010000013.1"/>
</dbReference>